<dbReference type="InParanoid" id="A0A251TWN0"/>
<name>A0A251TWN0_HELAN</name>
<dbReference type="EMBL" id="CM007898">
    <property type="protein sequence ID" value="OTG15548.1"/>
    <property type="molecule type" value="Genomic_DNA"/>
</dbReference>
<keyword evidence="2" id="KW-1185">Reference proteome</keyword>
<organism evidence="1 2">
    <name type="scientific">Helianthus annuus</name>
    <name type="common">Common sunflower</name>
    <dbReference type="NCBI Taxonomy" id="4232"/>
    <lineage>
        <taxon>Eukaryota</taxon>
        <taxon>Viridiplantae</taxon>
        <taxon>Streptophyta</taxon>
        <taxon>Embryophyta</taxon>
        <taxon>Tracheophyta</taxon>
        <taxon>Spermatophyta</taxon>
        <taxon>Magnoliopsida</taxon>
        <taxon>eudicotyledons</taxon>
        <taxon>Gunneridae</taxon>
        <taxon>Pentapetalae</taxon>
        <taxon>asterids</taxon>
        <taxon>campanulids</taxon>
        <taxon>Asterales</taxon>
        <taxon>Asteraceae</taxon>
        <taxon>Asteroideae</taxon>
        <taxon>Heliantheae alliance</taxon>
        <taxon>Heliantheae</taxon>
        <taxon>Helianthus</taxon>
    </lineage>
</organism>
<protein>
    <submittedName>
        <fullName evidence="1">Uncharacterized protein</fullName>
    </submittedName>
</protein>
<accession>A0A251TWN0</accession>
<reference evidence="2" key="1">
    <citation type="journal article" date="2017" name="Nature">
        <title>The sunflower genome provides insights into oil metabolism, flowering and Asterid evolution.</title>
        <authorList>
            <person name="Badouin H."/>
            <person name="Gouzy J."/>
            <person name="Grassa C.J."/>
            <person name="Murat F."/>
            <person name="Staton S.E."/>
            <person name="Cottret L."/>
            <person name="Lelandais-Briere C."/>
            <person name="Owens G.L."/>
            <person name="Carrere S."/>
            <person name="Mayjonade B."/>
            <person name="Legrand L."/>
            <person name="Gill N."/>
            <person name="Kane N.C."/>
            <person name="Bowers J.E."/>
            <person name="Hubner S."/>
            <person name="Bellec A."/>
            <person name="Berard A."/>
            <person name="Berges H."/>
            <person name="Blanchet N."/>
            <person name="Boniface M.C."/>
            <person name="Brunel D."/>
            <person name="Catrice O."/>
            <person name="Chaidir N."/>
            <person name="Claudel C."/>
            <person name="Donnadieu C."/>
            <person name="Faraut T."/>
            <person name="Fievet G."/>
            <person name="Helmstetter N."/>
            <person name="King M."/>
            <person name="Knapp S.J."/>
            <person name="Lai Z."/>
            <person name="Le Paslier M.C."/>
            <person name="Lippi Y."/>
            <person name="Lorenzon L."/>
            <person name="Mandel J.R."/>
            <person name="Marage G."/>
            <person name="Marchand G."/>
            <person name="Marquand E."/>
            <person name="Bret-Mestries E."/>
            <person name="Morien E."/>
            <person name="Nambeesan S."/>
            <person name="Nguyen T."/>
            <person name="Pegot-Espagnet P."/>
            <person name="Pouilly N."/>
            <person name="Raftis F."/>
            <person name="Sallet E."/>
            <person name="Schiex T."/>
            <person name="Thomas J."/>
            <person name="Vandecasteele C."/>
            <person name="Vares D."/>
            <person name="Vear F."/>
            <person name="Vautrin S."/>
            <person name="Crespi M."/>
            <person name="Mangin B."/>
            <person name="Burke J.M."/>
            <person name="Salse J."/>
            <person name="Munos S."/>
            <person name="Vincourt P."/>
            <person name="Rieseberg L.H."/>
            <person name="Langlade N.B."/>
        </authorList>
    </citation>
    <scope>NUCLEOTIDE SEQUENCE [LARGE SCALE GENOMIC DNA]</scope>
    <source>
        <strain evidence="2">cv. SF193</strain>
    </source>
</reference>
<gene>
    <name evidence="1" type="ORF">HannXRQ_Chr09g0261591</name>
</gene>
<proteinExistence type="predicted"/>
<evidence type="ECO:0000313" key="1">
    <source>
        <dbReference type="EMBL" id="OTG15548.1"/>
    </source>
</evidence>
<dbReference type="Proteomes" id="UP000215914">
    <property type="component" value="Chromosome 9"/>
</dbReference>
<evidence type="ECO:0000313" key="2">
    <source>
        <dbReference type="Proteomes" id="UP000215914"/>
    </source>
</evidence>
<dbReference type="AlphaFoldDB" id="A0A251TWN0"/>
<sequence length="79" mass="9459">MCFVISRVCLWSFVSVKTLIDRRNRQKFFTIWLIVPHNLQSFNMHPLHNSPSFLKLIDEDDPIFLVKSFFQTPSPTRNY</sequence>